<name>A0ABS6JNX5_9BACI</name>
<feature type="domain" description="Putative Flp pilus-assembly TadG-like N-terminal" evidence="2">
    <location>
        <begin position="14"/>
        <end position="60"/>
    </location>
</feature>
<reference evidence="3 4" key="1">
    <citation type="submission" date="2021-06" db="EMBL/GenBank/DDBJ databases">
        <title>Bacillus sp. RD4P76, an endophyte from a halophyte.</title>
        <authorList>
            <person name="Sun J.-Q."/>
        </authorList>
    </citation>
    <scope>NUCLEOTIDE SEQUENCE [LARGE SCALE GENOMIC DNA]</scope>
    <source>
        <strain evidence="3 4">CGMCC 1.15917</strain>
    </source>
</reference>
<organism evidence="3 4">
    <name type="scientific">Evansella tamaricis</name>
    <dbReference type="NCBI Taxonomy" id="2069301"/>
    <lineage>
        <taxon>Bacteria</taxon>
        <taxon>Bacillati</taxon>
        <taxon>Bacillota</taxon>
        <taxon>Bacilli</taxon>
        <taxon>Bacillales</taxon>
        <taxon>Bacillaceae</taxon>
        <taxon>Evansella</taxon>
    </lineage>
</organism>
<keyword evidence="1" id="KW-1133">Transmembrane helix</keyword>
<proteinExistence type="predicted"/>
<evidence type="ECO:0000313" key="4">
    <source>
        <dbReference type="Proteomes" id="UP000784880"/>
    </source>
</evidence>
<evidence type="ECO:0000256" key="1">
    <source>
        <dbReference type="SAM" id="Phobius"/>
    </source>
</evidence>
<dbReference type="Proteomes" id="UP000784880">
    <property type="component" value="Unassembled WGS sequence"/>
</dbReference>
<gene>
    <name evidence="3" type="ORF">KS419_19935</name>
</gene>
<keyword evidence="4" id="KW-1185">Reference proteome</keyword>
<dbReference type="EMBL" id="JAHQCS010000161">
    <property type="protein sequence ID" value="MBU9714008.1"/>
    <property type="molecule type" value="Genomic_DNA"/>
</dbReference>
<dbReference type="InterPro" id="IPR028087">
    <property type="entry name" value="Tad_N"/>
</dbReference>
<protein>
    <submittedName>
        <fullName evidence="3">Tad domain-containing protein</fullName>
    </submittedName>
</protein>
<feature type="transmembrane region" description="Helical" evidence="1">
    <location>
        <begin position="16"/>
        <end position="35"/>
    </location>
</feature>
<comment type="caution">
    <text evidence="3">The sequence shown here is derived from an EMBL/GenBank/DDBJ whole genome shotgun (WGS) entry which is preliminary data.</text>
</comment>
<dbReference type="RefSeq" id="WP_217068289.1">
    <property type="nucleotide sequence ID" value="NZ_JAHQCS010000161.1"/>
</dbReference>
<dbReference type="Pfam" id="PF13400">
    <property type="entry name" value="Tad"/>
    <property type="match status" value="1"/>
</dbReference>
<sequence length="299" mass="32772">MMNKLKSLFKKEQGNVIVLTSLAFTALIGLTGLVIDGGSLYMTKTHLQKVANATALSGAQELTGETETIKKIVDDVLNSHHEIASLEQLEIENHSITVELKKPVHFNFITLFGFDTLDVRAQATARLGTMGRAYGAAPLGIDESIPLEYGVIYDLKVDEQGVNIGNFGILRLEGPGAQVYEDNLKYGFDGELKVGDIVYTQPGNIAGKTREAVDYLVTTCDSPEDRTCRRVLLIPVIKPQHKQGGSMPVEIKGFAYFYLTEQDSEDDKTVRGYFLERAGTGFEEPGASNKGAYTIRLSE</sequence>
<evidence type="ECO:0000259" key="2">
    <source>
        <dbReference type="Pfam" id="PF13400"/>
    </source>
</evidence>
<keyword evidence="1" id="KW-0812">Transmembrane</keyword>
<accession>A0ABS6JNX5</accession>
<keyword evidence="1" id="KW-0472">Membrane</keyword>
<evidence type="ECO:0000313" key="3">
    <source>
        <dbReference type="EMBL" id="MBU9714008.1"/>
    </source>
</evidence>